<evidence type="ECO:0000313" key="10">
    <source>
        <dbReference type="Proteomes" id="UP000321595"/>
    </source>
</evidence>
<dbReference type="KEGG" id="bbae:FRD01_02170"/>
<dbReference type="PANTHER" id="PTHR43297">
    <property type="entry name" value="OLIGOPEPTIDE TRANSPORT ATP-BINDING PROTEIN APPD"/>
    <property type="match status" value="1"/>
</dbReference>
<reference evidence="9 10" key="1">
    <citation type="submission" date="2019-08" db="EMBL/GenBank/DDBJ databases">
        <authorList>
            <person name="Liang Q."/>
        </authorList>
    </citation>
    <scope>NUCLEOTIDE SEQUENCE [LARGE SCALE GENOMIC DNA]</scope>
    <source>
        <strain evidence="9 10">V1718</strain>
    </source>
</reference>
<keyword evidence="7" id="KW-0472">Membrane</keyword>
<evidence type="ECO:0000256" key="2">
    <source>
        <dbReference type="ARBA" id="ARBA00005417"/>
    </source>
</evidence>
<dbReference type="InterPro" id="IPR017871">
    <property type="entry name" value="ABC_transporter-like_CS"/>
</dbReference>
<evidence type="ECO:0000256" key="7">
    <source>
        <dbReference type="ARBA" id="ARBA00023136"/>
    </source>
</evidence>
<dbReference type="OrthoDB" id="9809450at2"/>
<dbReference type="InterPro" id="IPR027417">
    <property type="entry name" value="P-loop_NTPase"/>
</dbReference>
<keyword evidence="5" id="KW-0547">Nucleotide-binding</keyword>
<keyword evidence="10" id="KW-1185">Reference proteome</keyword>
<dbReference type="PROSITE" id="PS00211">
    <property type="entry name" value="ABC_TRANSPORTER_1"/>
    <property type="match status" value="1"/>
</dbReference>
<keyword evidence="4" id="KW-1003">Cell membrane</keyword>
<evidence type="ECO:0000256" key="4">
    <source>
        <dbReference type="ARBA" id="ARBA00022475"/>
    </source>
</evidence>
<organism evidence="9 10">
    <name type="scientific">Microvenator marinus</name>
    <dbReference type="NCBI Taxonomy" id="2600177"/>
    <lineage>
        <taxon>Bacteria</taxon>
        <taxon>Deltaproteobacteria</taxon>
        <taxon>Bradymonadales</taxon>
        <taxon>Microvenatoraceae</taxon>
        <taxon>Microvenator</taxon>
    </lineage>
</organism>
<comment type="subcellular location">
    <subcellularLocation>
        <location evidence="1">Cell membrane</location>
        <topology evidence="1">Peripheral membrane protein</topology>
    </subcellularLocation>
</comment>
<dbReference type="EMBL" id="CP042467">
    <property type="protein sequence ID" value="QED26085.1"/>
    <property type="molecule type" value="Genomic_DNA"/>
</dbReference>
<dbReference type="RefSeq" id="WP_146957219.1">
    <property type="nucleotide sequence ID" value="NZ_CP042467.1"/>
</dbReference>
<evidence type="ECO:0000259" key="8">
    <source>
        <dbReference type="PROSITE" id="PS50893"/>
    </source>
</evidence>
<sequence>MEEASPLLELRDLKTHFKTDDGIVRAVDGVSYSLMPGESLGVVGESGSGKSVTQISVLGLIPKPQGIVTGEILFKGENLLKRTDAELRAIRGNQISMIWQDPMTSLNPFLKVSRQLTEPLQIHQGLNKADARAKAIKMLEKVGIPGPAERFDQYPHQFSGGMRQRVMIAMALLCEPQLLIADEPTTALDVTIQAQILELMKGLREDFGTGMILITHDLGVVAGMADRIVVMYAGRVVEEAQSKDLFERPAHPYTVGLLKSVPRLDRGRADKLIPIEGRPPDVSKPIAGCAFAARCPWAEDRCTKSWPEAVEIGPRRRVHCFRAHEVYGAELGTHATASKVEEIEARVRKGEKLESRGEPNE</sequence>
<dbReference type="CDD" id="cd03257">
    <property type="entry name" value="ABC_NikE_OppD_transporters"/>
    <property type="match status" value="1"/>
</dbReference>
<comment type="similarity">
    <text evidence="2">Belongs to the ABC transporter superfamily.</text>
</comment>
<evidence type="ECO:0000256" key="1">
    <source>
        <dbReference type="ARBA" id="ARBA00004202"/>
    </source>
</evidence>
<dbReference type="SMART" id="SM00382">
    <property type="entry name" value="AAA"/>
    <property type="match status" value="1"/>
</dbReference>
<evidence type="ECO:0000256" key="3">
    <source>
        <dbReference type="ARBA" id="ARBA00022448"/>
    </source>
</evidence>
<dbReference type="InterPro" id="IPR013563">
    <property type="entry name" value="Oligopep_ABC_C"/>
</dbReference>
<accession>A0A5B8XKK0</accession>
<dbReference type="GO" id="GO:0005886">
    <property type="term" value="C:plasma membrane"/>
    <property type="evidence" value="ECO:0007669"/>
    <property type="project" value="UniProtKB-SubCell"/>
</dbReference>
<dbReference type="AlphaFoldDB" id="A0A5B8XKK0"/>
<proteinExistence type="inferred from homology"/>
<gene>
    <name evidence="9" type="ORF">FRD01_02170</name>
</gene>
<dbReference type="GO" id="GO:0005524">
    <property type="term" value="F:ATP binding"/>
    <property type="evidence" value="ECO:0007669"/>
    <property type="project" value="UniProtKB-KW"/>
</dbReference>
<evidence type="ECO:0000313" key="9">
    <source>
        <dbReference type="EMBL" id="QED26085.1"/>
    </source>
</evidence>
<dbReference type="PANTHER" id="PTHR43297:SF2">
    <property type="entry name" value="DIPEPTIDE TRANSPORT ATP-BINDING PROTEIN DPPD"/>
    <property type="match status" value="1"/>
</dbReference>
<dbReference type="InterPro" id="IPR003439">
    <property type="entry name" value="ABC_transporter-like_ATP-bd"/>
</dbReference>
<dbReference type="InterPro" id="IPR003593">
    <property type="entry name" value="AAA+_ATPase"/>
</dbReference>
<keyword evidence="6 9" id="KW-0067">ATP-binding</keyword>
<dbReference type="Gene3D" id="3.40.50.300">
    <property type="entry name" value="P-loop containing nucleotide triphosphate hydrolases"/>
    <property type="match status" value="1"/>
</dbReference>
<name>A0A5B8XKK0_9DELT</name>
<keyword evidence="3" id="KW-0813">Transport</keyword>
<dbReference type="GO" id="GO:0015833">
    <property type="term" value="P:peptide transport"/>
    <property type="evidence" value="ECO:0007669"/>
    <property type="project" value="InterPro"/>
</dbReference>
<dbReference type="Pfam" id="PF08352">
    <property type="entry name" value="oligo_HPY"/>
    <property type="match status" value="1"/>
</dbReference>
<evidence type="ECO:0000256" key="5">
    <source>
        <dbReference type="ARBA" id="ARBA00022741"/>
    </source>
</evidence>
<dbReference type="GO" id="GO:0016887">
    <property type="term" value="F:ATP hydrolysis activity"/>
    <property type="evidence" value="ECO:0007669"/>
    <property type="project" value="InterPro"/>
</dbReference>
<dbReference type="SUPFAM" id="SSF52540">
    <property type="entry name" value="P-loop containing nucleoside triphosphate hydrolases"/>
    <property type="match status" value="1"/>
</dbReference>
<dbReference type="PROSITE" id="PS50893">
    <property type="entry name" value="ABC_TRANSPORTER_2"/>
    <property type="match status" value="1"/>
</dbReference>
<evidence type="ECO:0000256" key="6">
    <source>
        <dbReference type="ARBA" id="ARBA00022840"/>
    </source>
</evidence>
<dbReference type="NCBIfam" id="TIGR01727">
    <property type="entry name" value="oligo_HPY"/>
    <property type="match status" value="1"/>
</dbReference>
<dbReference type="InterPro" id="IPR050388">
    <property type="entry name" value="ABC_Ni/Peptide_Import"/>
</dbReference>
<dbReference type="FunFam" id="3.40.50.300:FF:000016">
    <property type="entry name" value="Oligopeptide ABC transporter ATP-binding component"/>
    <property type="match status" value="1"/>
</dbReference>
<dbReference type="Proteomes" id="UP000321595">
    <property type="component" value="Chromosome"/>
</dbReference>
<dbReference type="Pfam" id="PF00005">
    <property type="entry name" value="ABC_tran"/>
    <property type="match status" value="1"/>
</dbReference>
<protein>
    <submittedName>
        <fullName evidence="9">ABC transporter ATP-binding protein</fullName>
    </submittedName>
</protein>
<feature type="domain" description="ABC transporter" evidence="8">
    <location>
        <begin position="8"/>
        <end position="258"/>
    </location>
</feature>